<feature type="domain" description="GAD-related" evidence="1">
    <location>
        <begin position="8"/>
        <end position="112"/>
    </location>
</feature>
<accession>A0A8H9THZ5</accession>
<evidence type="ECO:0000259" key="1">
    <source>
        <dbReference type="Pfam" id="PF08887"/>
    </source>
</evidence>
<dbReference type="InterPro" id="IPR015002">
    <property type="entry name" value="T6SS_Tdi1_C"/>
</dbReference>
<protein>
    <submittedName>
        <fullName evidence="3">DUF1851 domain-containing protein</fullName>
    </submittedName>
</protein>
<reference evidence="3" key="1">
    <citation type="journal article" date="2018" name="Genome Biol.">
        <title>SKESA: strategic k-mer extension for scrupulous assemblies.</title>
        <authorList>
            <person name="Souvorov A."/>
            <person name="Agarwala R."/>
            <person name="Lipman D.J."/>
        </authorList>
    </citation>
    <scope>NUCLEOTIDE SEQUENCE</scope>
    <source>
        <strain evidence="3">BCW_3452</strain>
    </source>
</reference>
<reference evidence="3" key="2">
    <citation type="submission" date="2019-01" db="EMBL/GenBank/DDBJ databases">
        <authorList>
            <consortium name="NCBI Pathogen Detection Project"/>
        </authorList>
    </citation>
    <scope>NUCLEOTIDE SEQUENCE</scope>
    <source>
        <strain evidence="3">BCW_3452</strain>
    </source>
</reference>
<dbReference type="InterPro" id="IPR014983">
    <property type="entry name" value="GAD-rel"/>
</dbReference>
<sequence>MIETNDEYLECFFEFMGKPTTLIPANPPDIEKYRGRLPDQLLEYWKLLGFSGFADGLFWLTNPAEYQDVLDRLLEDTLFEQQDIYYVIARNAWGELQLFGEKTGRMLSISAHLNWIIIRKGDEKALLEKKSKLTIQKFLVNQEPERLDIKNIQGKPMFPSALKKHGPLAPDEVYGFAPFLFSGGEKKISNIEKCNIFNHLNLIADMGEMEIIDMASLVSRAI</sequence>
<dbReference type="AlphaFoldDB" id="A0A8H9THZ5"/>
<dbReference type="Pfam" id="PF08906">
    <property type="entry name" value="T6SS_Tdi1_C"/>
    <property type="match status" value="1"/>
</dbReference>
<feature type="domain" description="T6SS immunity protein Tdi1 C-terminal" evidence="2">
    <location>
        <begin position="134"/>
        <end position="206"/>
    </location>
</feature>
<evidence type="ECO:0000313" key="3">
    <source>
        <dbReference type="EMBL" id="HAS8542934.1"/>
    </source>
</evidence>
<dbReference type="EMBL" id="DACRBY010000067">
    <property type="protein sequence ID" value="HAS8542934.1"/>
    <property type="molecule type" value="Genomic_DNA"/>
</dbReference>
<dbReference type="Proteomes" id="UP000863257">
    <property type="component" value="Unassembled WGS sequence"/>
</dbReference>
<comment type="caution">
    <text evidence="3">The sequence shown here is derived from an EMBL/GenBank/DDBJ whole genome shotgun (WGS) entry which is preliminary data.</text>
</comment>
<proteinExistence type="predicted"/>
<gene>
    <name evidence="3" type="ORF">I7730_24555</name>
</gene>
<organism evidence="3">
    <name type="scientific">Vibrio vulnificus</name>
    <dbReference type="NCBI Taxonomy" id="672"/>
    <lineage>
        <taxon>Bacteria</taxon>
        <taxon>Pseudomonadati</taxon>
        <taxon>Pseudomonadota</taxon>
        <taxon>Gammaproteobacteria</taxon>
        <taxon>Vibrionales</taxon>
        <taxon>Vibrionaceae</taxon>
        <taxon>Vibrio</taxon>
    </lineage>
</organism>
<dbReference type="Pfam" id="PF08887">
    <property type="entry name" value="GAD-like"/>
    <property type="match status" value="1"/>
</dbReference>
<evidence type="ECO:0000259" key="2">
    <source>
        <dbReference type="Pfam" id="PF08906"/>
    </source>
</evidence>
<name>A0A8H9THZ5_VIBVL</name>